<feature type="transmembrane region" description="Helical" evidence="1">
    <location>
        <begin position="217"/>
        <end position="241"/>
    </location>
</feature>
<evidence type="ECO:0000313" key="2">
    <source>
        <dbReference type="EMBL" id="KFB07731.1"/>
    </source>
</evidence>
<evidence type="ECO:0008006" key="4">
    <source>
        <dbReference type="Google" id="ProtNLM"/>
    </source>
</evidence>
<evidence type="ECO:0000313" key="3">
    <source>
        <dbReference type="Proteomes" id="UP000028523"/>
    </source>
</evidence>
<feature type="transmembrane region" description="Helical" evidence="1">
    <location>
        <begin position="466"/>
        <end position="489"/>
    </location>
</feature>
<feature type="transmembrane region" description="Helical" evidence="1">
    <location>
        <begin position="496"/>
        <end position="517"/>
    </location>
</feature>
<dbReference type="EMBL" id="AWQU01000068">
    <property type="protein sequence ID" value="KFB07731.1"/>
    <property type="molecule type" value="Genomic_DNA"/>
</dbReference>
<dbReference type="RefSeq" id="WP_004025254.1">
    <property type="nucleotide sequence ID" value="NZ_AWQU01000068.1"/>
</dbReference>
<name>A0A084U445_MALIO</name>
<feature type="transmembrane region" description="Helical" evidence="1">
    <location>
        <begin position="190"/>
        <end position="211"/>
    </location>
</feature>
<feature type="transmembrane region" description="Helical" evidence="1">
    <location>
        <begin position="268"/>
        <end position="287"/>
    </location>
</feature>
<feature type="transmembrane region" description="Helical" evidence="1">
    <location>
        <begin position="156"/>
        <end position="178"/>
    </location>
</feature>
<keyword evidence="1" id="KW-0812">Transmembrane</keyword>
<feature type="transmembrane region" description="Helical" evidence="1">
    <location>
        <begin position="351"/>
        <end position="372"/>
    </location>
</feature>
<evidence type="ECO:0000256" key="1">
    <source>
        <dbReference type="SAM" id="Phobius"/>
    </source>
</evidence>
<sequence length="578" mass="66766">MRVRNNFSKLNIKCQSFFVNNKMSFVLLKKIFLNSWIFIIFSFLNVSLPIVICLLATKLNYGAYATMGIGFVTTFLLAFSQMGFSFSIFSSFYYFQHINSKRLNFNLEEVKKDLIYDIIVLGFIYGFILAILYFTSSFTYTKYANIHVNTIDSLPYAFHFTYASVPYVFFVVVQYSLLMVINNKKNQVHALLQLFIAFFSTIFLISMLVFFTDLEGYGIGIGLSVGSLISIISCFIHLFFFTDTFKTNYFQVNGKYLVLIIKNTWRQIAITVSIQIFKGCALLLLSYQIPNALVNSVPLDYQMSRIIWYNMMYLIPFILNGLADSLYYFFLKEKSFFDENKEKININFVMIFILVLTIVLTVLLIVACNYLSMGLSLAYTKNQNHSYSNDAIATDLYGIGKSKIIEIINSSELITSEQKNWLIDLVNKASEEQIKKIIDQTLLPKFVSFSNVAINNILIFPKSFTYFYLCFYCVLYGSGQLLNAFGLSITDRKPKVTLLVIAQLLAILFVVEFGINFQETQKFYLMEAWSFPLLIVGIVAFVYMSFTYFLLTYDYQHKLLTSKINILNKDIENSNNKK</sequence>
<organism evidence="2 3">
    <name type="scientific">Malacoplasma iowae DK-CPA</name>
    <dbReference type="NCBI Taxonomy" id="1394179"/>
    <lineage>
        <taxon>Bacteria</taxon>
        <taxon>Bacillati</taxon>
        <taxon>Mycoplasmatota</taxon>
        <taxon>Mycoplasmoidales</taxon>
        <taxon>Mycoplasmoidaceae</taxon>
        <taxon>Malacoplasma</taxon>
    </lineage>
</organism>
<feature type="transmembrane region" description="Helical" evidence="1">
    <location>
        <begin position="529"/>
        <end position="551"/>
    </location>
</feature>
<dbReference type="Proteomes" id="UP000028523">
    <property type="component" value="Unassembled WGS sequence"/>
</dbReference>
<feature type="transmembrane region" description="Helical" evidence="1">
    <location>
        <begin position="114"/>
        <end position="136"/>
    </location>
</feature>
<accession>A0A084U445</accession>
<comment type="caution">
    <text evidence="2">The sequence shown here is derived from an EMBL/GenBank/DDBJ whole genome shotgun (WGS) entry which is preliminary data.</text>
</comment>
<gene>
    <name evidence="2" type="ORF">P271_588</name>
</gene>
<protein>
    <recommendedName>
        <fullName evidence="4">Na+-driven multidrug efflux pump</fullName>
    </recommendedName>
</protein>
<dbReference type="GeneID" id="96866491"/>
<proteinExistence type="predicted"/>
<reference evidence="2 3" key="1">
    <citation type="journal article" date="2014" name="PLoS ONE">
        <title>Reduction of Hydrogen Peroxide Accumulation and Toxicity by a Catalase from Mycoplasma iowae.</title>
        <authorList>
            <person name="Pritchard R.E."/>
            <person name="Prassinos A.J."/>
            <person name="Osborne J.D."/>
            <person name="Raviv Z."/>
            <person name="Balish M.F."/>
        </authorList>
    </citation>
    <scope>NUCLEOTIDE SEQUENCE [LARGE SCALE GENOMIC DNA]</scope>
    <source>
        <strain evidence="2 3">DK-CPA</strain>
    </source>
</reference>
<feature type="transmembrane region" description="Helical" evidence="1">
    <location>
        <begin position="307"/>
        <end position="330"/>
    </location>
</feature>
<keyword evidence="1" id="KW-0472">Membrane</keyword>
<dbReference type="AlphaFoldDB" id="A0A084U445"/>
<feature type="transmembrane region" description="Helical" evidence="1">
    <location>
        <begin position="69"/>
        <end position="94"/>
    </location>
</feature>
<keyword evidence="3" id="KW-1185">Reference proteome</keyword>
<keyword evidence="1" id="KW-1133">Transmembrane helix</keyword>
<feature type="transmembrane region" description="Helical" evidence="1">
    <location>
        <begin position="31"/>
        <end position="57"/>
    </location>
</feature>